<dbReference type="InterPro" id="IPR047655">
    <property type="entry name" value="Transpos_IS630-like"/>
</dbReference>
<sequence length="359" mass="41810">MSGVSKIEIHEDSATLLSLMKQQKQLGKHERVQALYLLKSGEANSILHVARILGHNRITVQRWLCEYRQGGLEYLLSPRAHGGRQALIPPEVQAALRQRLKQPRGFVTYQDVVDWLATEYGITVNYWVVYDLVRRRWKAKLKRPRPSHALQDPTALEDFPKQLAHRLSLAVGVAPDLHLRDWVEDESRFGLKPISRRRITAKGVEPVAVQHWRFKWVWLYGLVEPLTGESCFWEFSHLDHPCFGQVLQCFAQQYPDDMHIIQLDRSSVHRTPKLDKPNNVALLFQPAYCPELNPIEQLWAYLKAQLANRYWFDLEELQQAISHHIRQLTHSGLRSLTQRDFLMEAFEVAGIRPKQLLYP</sequence>
<dbReference type="RefSeq" id="WP_264327563.1">
    <property type="nucleotide sequence ID" value="NZ_JADEXQ010000122.1"/>
</dbReference>
<dbReference type="SUPFAM" id="SSF46689">
    <property type="entry name" value="Homeodomain-like"/>
    <property type="match status" value="1"/>
</dbReference>
<comment type="caution">
    <text evidence="2">The sequence shown here is derived from an EMBL/GenBank/DDBJ whole genome shotgun (WGS) entry which is preliminary data.</text>
</comment>
<organism evidence="2 3">
    <name type="scientific">Romeriopsis navalis LEGE 11480</name>
    <dbReference type="NCBI Taxonomy" id="2777977"/>
    <lineage>
        <taxon>Bacteria</taxon>
        <taxon>Bacillati</taxon>
        <taxon>Cyanobacteriota</taxon>
        <taxon>Cyanophyceae</taxon>
        <taxon>Leptolyngbyales</taxon>
        <taxon>Leptolyngbyaceae</taxon>
        <taxon>Romeriopsis</taxon>
        <taxon>Romeriopsis navalis</taxon>
    </lineage>
</organism>
<dbReference type="InterPro" id="IPR038717">
    <property type="entry name" value="Tc1-like_DDE_dom"/>
</dbReference>
<dbReference type="Gene3D" id="3.30.420.10">
    <property type="entry name" value="Ribonuclease H-like superfamily/Ribonuclease H"/>
    <property type="match status" value="1"/>
</dbReference>
<feature type="domain" description="Tc1-like transposase DDE" evidence="1">
    <location>
        <begin position="183"/>
        <end position="318"/>
    </location>
</feature>
<dbReference type="AlphaFoldDB" id="A0A928Z4L3"/>
<dbReference type="EMBL" id="JADEXQ010000122">
    <property type="protein sequence ID" value="MBE9032746.1"/>
    <property type="molecule type" value="Genomic_DNA"/>
</dbReference>
<protein>
    <submittedName>
        <fullName evidence="2">IS630 family transposase</fullName>
    </submittedName>
</protein>
<dbReference type="GO" id="GO:0003676">
    <property type="term" value="F:nucleic acid binding"/>
    <property type="evidence" value="ECO:0007669"/>
    <property type="project" value="InterPro"/>
</dbReference>
<evidence type="ECO:0000313" key="2">
    <source>
        <dbReference type="EMBL" id="MBE9032746.1"/>
    </source>
</evidence>
<dbReference type="Pfam" id="PF13565">
    <property type="entry name" value="HTH_32"/>
    <property type="match status" value="1"/>
</dbReference>
<dbReference type="Pfam" id="PF13358">
    <property type="entry name" value="DDE_3"/>
    <property type="match status" value="1"/>
</dbReference>
<keyword evidence="3" id="KW-1185">Reference proteome</keyword>
<evidence type="ECO:0000259" key="1">
    <source>
        <dbReference type="Pfam" id="PF13358"/>
    </source>
</evidence>
<gene>
    <name evidence="2" type="ORF">IQ266_23705</name>
</gene>
<proteinExistence type="predicted"/>
<evidence type="ECO:0000313" key="3">
    <source>
        <dbReference type="Proteomes" id="UP000625316"/>
    </source>
</evidence>
<dbReference type="InterPro" id="IPR036397">
    <property type="entry name" value="RNaseH_sf"/>
</dbReference>
<accession>A0A928Z4L3</accession>
<dbReference type="InterPro" id="IPR009057">
    <property type="entry name" value="Homeodomain-like_sf"/>
</dbReference>
<dbReference type="Proteomes" id="UP000625316">
    <property type="component" value="Unassembled WGS sequence"/>
</dbReference>
<dbReference type="NCBIfam" id="NF033545">
    <property type="entry name" value="transpos_IS630"/>
    <property type="match status" value="1"/>
</dbReference>
<name>A0A928Z4L3_9CYAN</name>
<reference evidence="2" key="1">
    <citation type="submission" date="2020-10" db="EMBL/GenBank/DDBJ databases">
        <authorList>
            <person name="Castelo-Branco R."/>
            <person name="Eusebio N."/>
            <person name="Adriana R."/>
            <person name="Vieira A."/>
            <person name="Brugerolle De Fraissinette N."/>
            <person name="Rezende De Castro R."/>
            <person name="Schneider M.P."/>
            <person name="Vasconcelos V."/>
            <person name="Leao P.N."/>
        </authorList>
    </citation>
    <scope>NUCLEOTIDE SEQUENCE</scope>
    <source>
        <strain evidence="2">LEGE 11480</strain>
    </source>
</reference>